<dbReference type="HOGENOM" id="CLU_2184366_0_0_1"/>
<sequence length="109" mass="12040">MVHWCSLFGYSRYFSSGSCTVVYFTGALPDFRSITKLRHVFCLSSKTHGCFRGHPHPCSPTTIPLSLPISNLISLRGSYLQYLMASTSSSTYGSHNIPSSNLLGCWSSH</sequence>
<reference evidence="2" key="1">
    <citation type="journal article" date="2014" name="Proc. Natl. Acad. Sci. U.S.A.">
        <title>Extensive sampling of basidiomycete genomes demonstrates inadequacy of the white-rot/brown-rot paradigm for wood decay fungi.</title>
        <authorList>
            <person name="Riley R."/>
            <person name="Salamov A.A."/>
            <person name="Brown D.W."/>
            <person name="Nagy L.G."/>
            <person name="Floudas D."/>
            <person name="Held B.W."/>
            <person name="Levasseur A."/>
            <person name="Lombard V."/>
            <person name="Morin E."/>
            <person name="Otillar R."/>
            <person name="Lindquist E.A."/>
            <person name="Sun H."/>
            <person name="LaButti K.M."/>
            <person name="Schmutz J."/>
            <person name="Jabbour D."/>
            <person name="Luo H."/>
            <person name="Baker S.E."/>
            <person name="Pisabarro A.G."/>
            <person name="Walton J.D."/>
            <person name="Blanchette R.A."/>
            <person name="Henrissat B."/>
            <person name="Martin F."/>
            <person name="Cullen D."/>
            <person name="Hibbett D.S."/>
            <person name="Grigoriev I.V."/>
        </authorList>
    </citation>
    <scope>NUCLEOTIDE SEQUENCE [LARGE SCALE GENOMIC DNA]</scope>
    <source>
        <strain evidence="2">MUCL 33604</strain>
    </source>
</reference>
<organism evidence="1 2">
    <name type="scientific">Jaapia argillacea MUCL 33604</name>
    <dbReference type="NCBI Taxonomy" id="933084"/>
    <lineage>
        <taxon>Eukaryota</taxon>
        <taxon>Fungi</taxon>
        <taxon>Dikarya</taxon>
        <taxon>Basidiomycota</taxon>
        <taxon>Agaricomycotina</taxon>
        <taxon>Agaricomycetes</taxon>
        <taxon>Agaricomycetidae</taxon>
        <taxon>Jaapiales</taxon>
        <taxon>Jaapiaceae</taxon>
        <taxon>Jaapia</taxon>
    </lineage>
</organism>
<dbReference type="InParanoid" id="A0A067PVZ9"/>
<evidence type="ECO:0000313" key="2">
    <source>
        <dbReference type="Proteomes" id="UP000027265"/>
    </source>
</evidence>
<name>A0A067PVZ9_9AGAM</name>
<dbReference type="EMBL" id="KL197716">
    <property type="protein sequence ID" value="KDQ58988.1"/>
    <property type="molecule type" value="Genomic_DNA"/>
</dbReference>
<evidence type="ECO:0000313" key="1">
    <source>
        <dbReference type="EMBL" id="KDQ58988.1"/>
    </source>
</evidence>
<accession>A0A067PVZ9</accession>
<dbReference type="AlphaFoldDB" id="A0A067PVZ9"/>
<gene>
    <name evidence="1" type="ORF">JAAARDRAFT_649746</name>
</gene>
<proteinExistence type="predicted"/>
<dbReference type="Proteomes" id="UP000027265">
    <property type="component" value="Unassembled WGS sequence"/>
</dbReference>
<protein>
    <submittedName>
        <fullName evidence="1">Uncharacterized protein</fullName>
    </submittedName>
</protein>
<keyword evidence="2" id="KW-1185">Reference proteome</keyword>